<gene>
    <name evidence="1" type="ORF">SAMN02910315_01710</name>
</gene>
<keyword evidence="2" id="KW-1185">Reference proteome</keyword>
<evidence type="ECO:0000313" key="2">
    <source>
        <dbReference type="Proteomes" id="UP000323439"/>
    </source>
</evidence>
<name>A0A1G5WUH0_9EURY</name>
<dbReference type="AlphaFoldDB" id="A0A1G5WUH0"/>
<accession>A0A1G5WUH0</accession>
<sequence>MENLVDYIIKLNMDQIEDYKFPLDIPFGLEINYKNVKYCLIVRFSSKNKNLICCGPGAHARDERTSKGILKTPPFFHRWSWYKYFEESFIAYADPIFFYDDYIRLGWFVGDKKQWYLETLSIIIKKLSINQGIMHENILFYGSSGGGFTSVGLGTLIKGSKVLINNSQLNVMNYHETHVNNLFRILYDEFPNLSKKEIINLIDYRLDTIKLFNREKYMPPITYYVNILSQHDIYNHCIPFIKEICDLEYFENNFQINFYKEVKKRPHSSLSVTESIKIVKNFCKQHLYNNKYNYDIFNNLIEENDFLKNKNKYLVEENKLLNQMLYDYGKYVYFKSKFDTGSTKLNLLLPINYSLKFQLNKTKSKNCRGYIQIGINWNNSIFIGQISDEVFGIWLRKDGETMMKNSEIPLNKDNIIEYSYHDNIHIFKVNNKILYSNETTKYNYNKLLTIVEDENTFLTDLKIYTEYK</sequence>
<reference evidence="1 2" key="1">
    <citation type="submission" date="2016-10" db="EMBL/GenBank/DDBJ databases">
        <authorList>
            <person name="Varghese N."/>
            <person name="Submissions S."/>
        </authorList>
    </citation>
    <scope>NUCLEOTIDE SEQUENCE [LARGE SCALE GENOMIC DNA]</scope>
    <source>
        <strain evidence="1 2">DSM 16643</strain>
    </source>
</reference>
<dbReference type="OrthoDB" id="71470at2157"/>
<evidence type="ECO:0000313" key="1">
    <source>
        <dbReference type="EMBL" id="SDA61773.1"/>
    </source>
</evidence>
<proteinExistence type="predicted"/>
<organism evidence="1 2">
    <name type="scientific">Methanobrevibacter millerae</name>
    <dbReference type="NCBI Taxonomy" id="230361"/>
    <lineage>
        <taxon>Archaea</taxon>
        <taxon>Methanobacteriati</taxon>
        <taxon>Methanobacteriota</taxon>
        <taxon>Methanomada group</taxon>
        <taxon>Methanobacteria</taxon>
        <taxon>Methanobacteriales</taxon>
        <taxon>Methanobacteriaceae</taxon>
        <taxon>Methanobrevibacter</taxon>
    </lineage>
</organism>
<dbReference type="RefSeq" id="WP_149732236.1">
    <property type="nucleotide sequence ID" value="NZ_FMXB01000013.1"/>
</dbReference>
<dbReference type="Proteomes" id="UP000323439">
    <property type="component" value="Unassembled WGS sequence"/>
</dbReference>
<protein>
    <submittedName>
        <fullName evidence="1">Uncharacterized protein</fullName>
    </submittedName>
</protein>
<dbReference type="EMBL" id="FMXB01000013">
    <property type="protein sequence ID" value="SDA61773.1"/>
    <property type="molecule type" value="Genomic_DNA"/>
</dbReference>